<name>A0AB38A4R3_9ACTN</name>
<dbReference type="GO" id="GO:0015628">
    <property type="term" value="P:protein secretion by the type II secretion system"/>
    <property type="evidence" value="ECO:0007669"/>
    <property type="project" value="TreeGrafter"/>
</dbReference>
<dbReference type="Pfam" id="PF10531">
    <property type="entry name" value="SLBB"/>
    <property type="match status" value="1"/>
</dbReference>
<dbReference type="GO" id="GO:0015627">
    <property type="term" value="C:type II protein secretion system complex"/>
    <property type="evidence" value="ECO:0007669"/>
    <property type="project" value="TreeGrafter"/>
</dbReference>
<dbReference type="SUPFAM" id="SSF47781">
    <property type="entry name" value="RuvA domain 2-like"/>
    <property type="match status" value="1"/>
</dbReference>
<evidence type="ECO:0000313" key="5">
    <source>
        <dbReference type="Proteomes" id="UP000183687"/>
    </source>
</evidence>
<organism evidence="4 5">
    <name type="scientific">Atopobium minutum</name>
    <dbReference type="NCBI Taxonomy" id="1381"/>
    <lineage>
        <taxon>Bacteria</taxon>
        <taxon>Bacillati</taxon>
        <taxon>Actinomycetota</taxon>
        <taxon>Coriobacteriia</taxon>
        <taxon>Coriobacteriales</taxon>
        <taxon>Atopobiaceae</taxon>
        <taxon>Atopobium</taxon>
    </lineage>
</organism>
<accession>A0AB38A4R3</accession>
<dbReference type="SMART" id="SM00278">
    <property type="entry name" value="HhH1"/>
    <property type="match status" value="2"/>
</dbReference>
<proteinExistence type="predicted"/>
<dbReference type="PANTHER" id="PTHR21180:SF32">
    <property type="entry name" value="ENDONUCLEASE_EXONUCLEASE_PHOSPHATASE FAMILY DOMAIN-CONTAINING PROTEIN 1"/>
    <property type="match status" value="1"/>
</dbReference>
<dbReference type="PANTHER" id="PTHR21180">
    <property type="entry name" value="ENDONUCLEASE/EXONUCLEASE/PHOSPHATASE FAMILY DOMAIN-CONTAINING PROTEIN 1"/>
    <property type="match status" value="1"/>
</dbReference>
<feature type="transmembrane region" description="Helical" evidence="2">
    <location>
        <begin position="27"/>
        <end position="48"/>
    </location>
</feature>
<keyword evidence="2" id="KW-0812">Transmembrane</keyword>
<feature type="region of interest" description="Disordered" evidence="1">
    <location>
        <begin position="77"/>
        <end position="96"/>
    </location>
</feature>
<sequence length="253" mass="26473">MAQMQSHSIARKLAVLKRRFHLTKPKCLAAGLIVMVLVGGLVFALVYLRTPGFMIGQSDGKAAPSIEESKLKELATQADTNVEQATTSSQAQTSEAAPSVVVHIDGAVAKPGVYTIVQAKPRIRDVVDLAGGMTEEADSSTINLAAMVEDGSKIHIPKQGETPLVEGSTAVAEGDGSASMGVSSQNGSAQGLININTATEQELMSLPGVGKSTAQAIIEDRRTNGVFTTTEDLMRVSGIGSKKFAKLQGKIRV</sequence>
<evidence type="ECO:0000256" key="1">
    <source>
        <dbReference type="SAM" id="MobiDB-lite"/>
    </source>
</evidence>
<dbReference type="InterPro" id="IPR019554">
    <property type="entry name" value="Soluble_ligand-bd"/>
</dbReference>
<reference evidence="4 5" key="1">
    <citation type="submission" date="2016-10" db="EMBL/GenBank/DDBJ databases">
        <authorList>
            <person name="Varghese N."/>
            <person name="Submissions S."/>
        </authorList>
    </citation>
    <scope>NUCLEOTIDE SEQUENCE [LARGE SCALE GENOMIC DNA]</scope>
    <source>
        <strain evidence="4 5">DSM 20586</strain>
    </source>
</reference>
<dbReference type="InterPro" id="IPR051675">
    <property type="entry name" value="Endo/Exo/Phosphatase_dom_1"/>
</dbReference>
<evidence type="ECO:0000256" key="2">
    <source>
        <dbReference type="SAM" id="Phobius"/>
    </source>
</evidence>
<dbReference type="InterPro" id="IPR004509">
    <property type="entry name" value="Competence_ComEA_HhH"/>
</dbReference>
<protein>
    <submittedName>
        <fullName evidence="4">Competence protein ComEA</fullName>
    </submittedName>
</protein>
<gene>
    <name evidence="4" type="ORF">SAMN04489746_0183</name>
</gene>
<dbReference type="NCBIfam" id="TIGR00426">
    <property type="entry name" value="competence protein ComEA helix-hairpin-helix repeat region"/>
    <property type="match status" value="1"/>
</dbReference>
<feature type="domain" description="Helix-hairpin-helix DNA-binding motif class 1" evidence="3">
    <location>
        <begin position="231"/>
        <end position="250"/>
    </location>
</feature>
<comment type="caution">
    <text evidence="4">The sequence shown here is derived from an EMBL/GenBank/DDBJ whole genome shotgun (WGS) entry which is preliminary data.</text>
</comment>
<dbReference type="GO" id="GO:0006281">
    <property type="term" value="P:DNA repair"/>
    <property type="evidence" value="ECO:0007669"/>
    <property type="project" value="InterPro"/>
</dbReference>
<dbReference type="Pfam" id="PF12836">
    <property type="entry name" value="HHH_3"/>
    <property type="match status" value="1"/>
</dbReference>
<evidence type="ECO:0000259" key="3">
    <source>
        <dbReference type="SMART" id="SM00278"/>
    </source>
</evidence>
<keyword evidence="2" id="KW-1133">Transmembrane helix</keyword>
<keyword evidence="2" id="KW-0472">Membrane</keyword>
<dbReference type="Proteomes" id="UP000183687">
    <property type="component" value="Unassembled WGS sequence"/>
</dbReference>
<dbReference type="EMBL" id="FNSH01000001">
    <property type="protein sequence ID" value="SEB42705.1"/>
    <property type="molecule type" value="Genomic_DNA"/>
</dbReference>
<dbReference type="InterPro" id="IPR010994">
    <property type="entry name" value="RuvA_2-like"/>
</dbReference>
<dbReference type="InterPro" id="IPR003583">
    <property type="entry name" value="Hlx-hairpin-Hlx_DNA-bd_motif"/>
</dbReference>
<dbReference type="GO" id="GO:0003677">
    <property type="term" value="F:DNA binding"/>
    <property type="evidence" value="ECO:0007669"/>
    <property type="project" value="InterPro"/>
</dbReference>
<evidence type="ECO:0000313" key="4">
    <source>
        <dbReference type="EMBL" id="SEB42705.1"/>
    </source>
</evidence>
<dbReference type="Gene3D" id="1.10.150.320">
    <property type="entry name" value="Photosystem II 12 kDa extrinsic protein"/>
    <property type="match status" value="1"/>
</dbReference>
<dbReference type="RefSeq" id="WP_002563584.1">
    <property type="nucleotide sequence ID" value="NZ_CALJSN010000005.1"/>
</dbReference>
<dbReference type="Gene3D" id="3.10.560.10">
    <property type="entry name" value="Outer membrane lipoprotein wza domain like"/>
    <property type="match status" value="1"/>
</dbReference>
<feature type="domain" description="Helix-hairpin-helix DNA-binding motif class 1" evidence="3">
    <location>
        <begin position="201"/>
        <end position="220"/>
    </location>
</feature>
<dbReference type="AlphaFoldDB" id="A0AB38A4R3"/>